<dbReference type="RefSeq" id="WP_011611989.1">
    <property type="nucleotide sequence ID" value="NC_008312.1"/>
</dbReference>
<name>Q112F1_TRIEI</name>
<dbReference type="OrthoDB" id="480631at2"/>
<keyword evidence="1" id="KW-0472">Membrane</keyword>
<proteinExistence type="predicted"/>
<sequence length="270" mass="30693">MIKTKAKTLNWLGSLVNLAISIIALTGTISLQVLWPPEGSPLKEKIILDSTDAALAEQKEALQFQLKLLKTSPTFGFDNLIADWAFLQFIQYFGDEVARNQTGYSLSEDYFDIITHLDPKWVDIYLFLSNSLSIYQGKPKVAVEYMTRGTDALSPQIDPEAWQVWRLKGIDQLLLVGDIPGAIRSHEMAAKWTENTSYQELSSLFKNTAEFLKTDPDSKLIKFNAWLWVYYQTQDSRVKERAQQEIIELGGKVEMSENGEKLFLLPESSD</sequence>
<keyword evidence="1" id="KW-0812">Transmembrane</keyword>
<dbReference type="HOGENOM" id="CLU_086346_0_0_3"/>
<protein>
    <submittedName>
        <fullName evidence="2">Uncharacterized protein</fullName>
    </submittedName>
</protein>
<gene>
    <name evidence="2" type="ordered locus">Tery_2405</name>
</gene>
<dbReference type="EMBL" id="CP000393">
    <property type="protein sequence ID" value="ABG51623.1"/>
    <property type="molecule type" value="Genomic_DNA"/>
</dbReference>
<dbReference type="KEGG" id="ter:Tery_2405"/>
<organism evidence="2">
    <name type="scientific">Trichodesmium erythraeum (strain IMS101)</name>
    <dbReference type="NCBI Taxonomy" id="203124"/>
    <lineage>
        <taxon>Bacteria</taxon>
        <taxon>Bacillati</taxon>
        <taxon>Cyanobacteriota</taxon>
        <taxon>Cyanophyceae</taxon>
        <taxon>Oscillatoriophycideae</taxon>
        <taxon>Oscillatoriales</taxon>
        <taxon>Microcoleaceae</taxon>
        <taxon>Trichodesmium</taxon>
    </lineage>
</organism>
<keyword evidence="1" id="KW-1133">Transmembrane helix</keyword>
<dbReference type="AlphaFoldDB" id="Q112F1"/>
<dbReference type="eggNOG" id="COG0457">
    <property type="taxonomic scope" value="Bacteria"/>
</dbReference>
<reference evidence="2" key="1">
    <citation type="submission" date="2006-06" db="EMBL/GenBank/DDBJ databases">
        <title>Complete sequence of Trichodesmium erythraeum IMS101.</title>
        <authorList>
            <consortium name="US DOE Joint Genome Institute"/>
            <person name="Copeland A."/>
            <person name="Lucas S."/>
            <person name="Lapidus A."/>
            <person name="Barry K."/>
            <person name="Detter J.C."/>
            <person name="Glavina del Rio T."/>
            <person name="Hammon N."/>
            <person name="Israni S."/>
            <person name="Dalin E."/>
            <person name="Tice H."/>
            <person name="Pitluck S."/>
            <person name="Kiss H."/>
            <person name="Munk A.C."/>
            <person name="Brettin T."/>
            <person name="Bruce D."/>
            <person name="Han C."/>
            <person name="Tapia R."/>
            <person name="Gilna P."/>
            <person name="Schmutz J."/>
            <person name="Larimer F."/>
            <person name="Land M."/>
            <person name="Hauser L."/>
            <person name="Kyrpides N."/>
            <person name="Kim E."/>
            <person name="Richardson P."/>
        </authorList>
    </citation>
    <scope>NUCLEOTIDE SEQUENCE [LARGE SCALE GENOMIC DNA]</scope>
    <source>
        <strain evidence="2">IMS101</strain>
    </source>
</reference>
<feature type="transmembrane region" description="Helical" evidence="1">
    <location>
        <begin position="12"/>
        <end position="35"/>
    </location>
</feature>
<accession>Q112F1</accession>
<evidence type="ECO:0000256" key="1">
    <source>
        <dbReference type="SAM" id="Phobius"/>
    </source>
</evidence>
<evidence type="ECO:0000313" key="2">
    <source>
        <dbReference type="EMBL" id="ABG51623.1"/>
    </source>
</evidence>
<dbReference type="STRING" id="203124.Tery_2405"/>